<feature type="transmembrane region" description="Helical" evidence="1">
    <location>
        <begin position="35"/>
        <end position="55"/>
    </location>
</feature>
<dbReference type="AlphaFoldDB" id="A0A4R6C312"/>
<sequence>MIAWLIYNLTHNIYTASFDQLPLDKQRHLEALDSFRSNLFFLSLIGPFLVLTLSSELRMFTKRRKSAWPYLTVLMIWLFGSLLYFYVNYSRDLQNQSILSFLGMWTLFFMSNAQYVQQRLKGNKTKRNQ</sequence>
<protein>
    <submittedName>
        <fullName evidence="2">Uncharacterized protein</fullName>
    </submittedName>
</protein>
<feature type="transmembrane region" description="Helical" evidence="1">
    <location>
        <begin position="98"/>
        <end position="116"/>
    </location>
</feature>
<keyword evidence="3" id="KW-1185">Reference proteome</keyword>
<dbReference type="OrthoDB" id="2418140at2"/>
<comment type="caution">
    <text evidence="2">The sequence shown here is derived from an EMBL/GenBank/DDBJ whole genome shotgun (WGS) entry which is preliminary data.</text>
</comment>
<keyword evidence="1" id="KW-0472">Membrane</keyword>
<feature type="transmembrane region" description="Helical" evidence="1">
    <location>
        <begin position="67"/>
        <end position="86"/>
    </location>
</feature>
<evidence type="ECO:0000256" key="1">
    <source>
        <dbReference type="SAM" id="Phobius"/>
    </source>
</evidence>
<keyword evidence="1" id="KW-0812">Transmembrane</keyword>
<organism evidence="2 3">
    <name type="scientific">Macrococcus bovicus</name>
    <dbReference type="NCBI Taxonomy" id="69968"/>
    <lineage>
        <taxon>Bacteria</taxon>
        <taxon>Bacillati</taxon>
        <taxon>Bacillota</taxon>
        <taxon>Bacilli</taxon>
        <taxon>Bacillales</taxon>
        <taxon>Staphylococcaceae</taxon>
        <taxon>Macrococcus</taxon>
    </lineage>
</organism>
<dbReference type="EMBL" id="SCWF01000001">
    <property type="protein sequence ID" value="TDM15754.1"/>
    <property type="molecule type" value="Genomic_DNA"/>
</dbReference>
<gene>
    <name evidence="2" type="ORF">ERX55_02275</name>
</gene>
<proteinExistence type="predicted"/>
<accession>A0A4R6C312</accession>
<keyword evidence="1" id="KW-1133">Transmembrane helix</keyword>
<evidence type="ECO:0000313" key="2">
    <source>
        <dbReference type="EMBL" id="TDM15754.1"/>
    </source>
</evidence>
<reference evidence="2 3" key="1">
    <citation type="submission" date="2019-01" db="EMBL/GenBank/DDBJ databases">
        <title>Draft genome sequences of the type strains of six Macrococcus species.</title>
        <authorList>
            <person name="Mazhar S."/>
            <person name="Altermann E."/>
            <person name="Hill C."/>
            <person name="Mcauliffe O."/>
        </authorList>
    </citation>
    <scope>NUCLEOTIDE SEQUENCE [LARGE SCALE GENOMIC DNA]</scope>
    <source>
        <strain evidence="2 3">ATCC 51825</strain>
    </source>
</reference>
<evidence type="ECO:0000313" key="3">
    <source>
        <dbReference type="Proteomes" id="UP000294843"/>
    </source>
</evidence>
<name>A0A4R6C312_9STAP</name>
<dbReference type="Proteomes" id="UP000294843">
    <property type="component" value="Unassembled WGS sequence"/>
</dbReference>